<sequence length="115" mass="11760">MTARRFVASIALSAACAAGASTMGVGLAAAEAPPAAAQTIGATQPGWQFEFTATYKATVSCYFENLDRTDATGPFTFTGTGKTKDGAVNDAKNNAQKAVPAGKKLKHCRTVSVGK</sequence>
<keyword evidence="3" id="KW-1185">Reference proteome</keyword>
<dbReference type="AlphaFoldDB" id="A0A3A4KL47"/>
<evidence type="ECO:0000256" key="1">
    <source>
        <dbReference type="SAM" id="SignalP"/>
    </source>
</evidence>
<evidence type="ECO:0000313" key="2">
    <source>
        <dbReference type="EMBL" id="RJO69999.1"/>
    </source>
</evidence>
<dbReference type="EMBL" id="QZFU01000041">
    <property type="protein sequence ID" value="RJO69999.1"/>
    <property type="molecule type" value="Genomic_DNA"/>
</dbReference>
<feature type="signal peptide" evidence="1">
    <location>
        <begin position="1"/>
        <end position="20"/>
    </location>
</feature>
<feature type="chain" id="PRO_5017234826" evidence="1">
    <location>
        <begin position="21"/>
        <end position="115"/>
    </location>
</feature>
<dbReference type="PROSITE" id="PS51257">
    <property type="entry name" value="PROKAR_LIPOPROTEIN"/>
    <property type="match status" value="1"/>
</dbReference>
<gene>
    <name evidence="2" type="ORF">D5S18_29465</name>
</gene>
<organism evidence="2 3">
    <name type="scientific">Nocardia panacis</name>
    <dbReference type="NCBI Taxonomy" id="2340916"/>
    <lineage>
        <taxon>Bacteria</taxon>
        <taxon>Bacillati</taxon>
        <taxon>Actinomycetota</taxon>
        <taxon>Actinomycetes</taxon>
        <taxon>Mycobacteriales</taxon>
        <taxon>Nocardiaceae</taxon>
        <taxon>Nocardia</taxon>
    </lineage>
</organism>
<comment type="caution">
    <text evidence="2">The sequence shown here is derived from an EMBL/GenBank/DDBJ whole genome shotgun (WGS) entry which is preliminary data.</text>
</comment>
<protein>
    <submittedName>
        <fullName evidence="2">Uncharacterized protein</fullName>
    </submittedName>
</protein>
<keyword evidence="1" id="KW-0732">Signal</keyword>
<proteinExistence type="predicted"/>
<dbReference type="Proteomes" id="UP000266677">
    <property type="component" value="Unassembled WGS sequence"/>
</dbReference>
<name>A0A3A4KL47_9NOCA</name>
<accession>A0A3A4KL47</accession>
<reference evidence="2 3" key="1">
    <citation type="submission" date="2018-09" db="EMBL/GenBank/DDBJ databases">
        <title>YIM PH21274 draft genome.</title>
        <authorList>
            <person name="Miao C."/>
        </authorList>
    </citation>
    <scope>NUCLEOTIDE SEQUENCE [LARGE SCALE GENOMIC DNA]</scope>
    <source>
        <strain evidence="2 3">YIM PH 21724</strain>
    </source>
</reference>
<evidence type="ECO:0000313" key="3">
    <source>
        <dbReference type="Proteomes" id="UP000266677"/>
    </source>
</evidence>